<dbReference type="InterPro" id="IPR007837">
    <property type="entry name" value="DinB"/>
</dbReference>
<keyword evidence="2 3" id="KW-0479">Metal-binding</keyword>
<evidence type="ECO:0000313" key="4">
    <source>
        <dbReference type="EMBL" id="MBE9029667.1"/>
    </source>
</evidence>
<feature type="binding site" evidence="3">
    <location>
        <position position="150"/>
    </location>
    <ligand>
        <name>a divalent metal cation</name>
        <dbReference type="ChEBI" id="CHEBI:60240"/>
    </ligand>
</feature>
<comment type="caution">
    <text evidence="4">The sequence shown here is derived from an EMBL/GenBank/DDBJ whole genome shotgun (WGS) entry which is preliminary data.</text>
</comment>
<dbReference type="PANTHER" id="PTHR37302">
    <property type="entry name" value="SLR1116 PROTEIN"/>
    <property type="match status" value="1"/>
</dbReference>
<dbReference type="AlphaFoldDB" id="A0A928VL65"/>
<gene>
    <name evidence="4" type="ORF">IQ266_07985</name>
</gene>
<dbReference type="Pfam" id="PF05163">
    <property type="entry name" value="DinB"/>
    <property type="match status" value="1"/>
</dbReference>
<dbReference type="SUPFAM" id="SSF109854">
    <property type="entry name" value="DinB/YfiT-like putative metalloenzymes"/>
    <property type="match status" value="1"/>
</dbReference>
<organism evidence="4 5">
    <name type="scientific">Romeriopsis navalis LEGE 11480</name>
    <dbReference type="NCBI Taxonomy" id="2777977"/>
    <lineage>
        <taxon>Bacteria</taxon>
        <taxon>Bacillati</taxon>
        <taxon>Cyanobacteriota</taxon>
        <taxon>Cyanophyceae</taxon>
        <taxon>Leptolyngbyales</taxon>
        <taxon>Leptolyngbyaceae</taxon>
        <taxon>Romeriopsis</taxon>
        <taxon>Romeriopsis navalis</taxon>
    </lineage>
</organism>
<evidence type="ECO:0000256" key="2">
    <source>
        <dbReference type="ARBA" id="ARBA00022723"/>
    </source>
</evidence>
<keyword evidence="5" id="KW-1185">Reference proteome</keyword>
<comment type="similarity">
    <text evidence="1">Belongs to the DinB family.</text>
</comment>
<evidence type="ECO:0000313" key="5">
    <source>
        <dbReference type="Proteomes" id="UP000625316"/>
    </source>
</evidence>
<proteinExistence type="inferred from homology"/>
<dbReference type="PANTHER" id="PTHR37302:SF1">
    <property type="entry name" value="PROTEIN DINB"/>
    <property type="match status" value="1"/>
</dbReference>
<dbReference type="RefSeq" id="WP_264324484.1">
    <property type="nucleotide sequence ID" value="NZ_JADEXQ010000020.1"/>
</dbReference>
<protein>
    <submittedName>
        <fullName evidence="4">DinB family protein</fullName>
    </submittedName>
</protein>
<dbReference type="InterPro" id="IPR034660">
    <property type="entry name" value="DinB/YfiT-like"/>
</dbReference>
<name>A0A928VL65_9CYAN</name>
<reference evidence="4" key="1">
    <citation type="submission" date="2020-10" db="EMBL/GenBank/DDBJ databases">
        <authorList>
            <person name="Castelo-Branco R."/>
            <person name="Eusebio N."/>
            <person name="Adriana R."/>
            <person name="Vieira A."/>
            <person name="Brugerolle De Fraissinette N."/>
            <person name="Rezende De Castro R."/>
            <person name="Schneider M.P."/>
            <person name="Vasconcelos V."/>
            <person name="Leao P.N."/>
        </authorList>
    </citation>
    <scope>NUCLEOTIDE SEQUENCE</scope>
    <source>
        <strain evidence="4">LEGE 11480</strain>
    </source>
</reference>
<sequence length="179" mass="20580">MNLLTHIQLMAEYNQWMNQKIYATAAALSAEQLQCDCQAFFGSVLGTLNHLMVGDIVWLKRFAAHPVKFLALEPLRGMEQPRSIDQMLYEDFGELRQQREQLDQIVRDWVNDLTEGDLDLVLDYQNMRAVPARRQLGRLLCHFFNHQTHHRGQVTTLLSQFGLDVGGTDLLNITPQVAE</sequence>
<feature type="binding site" evidence="3">
    <location>
        <position position="146"/>
    </location>
    <ligand>
        <name>a divalent metal cation</name>
        <dbReference type="ChEBI" id="CHEBI:60240"/>
    </ligand>
</feature>
<dbReference type="GO" id="GO:0046872">
    <property type="term" value="F:metal ion binding"/>
    <property type="evidence" value="ECO:0007669"/>
    <property type="project" value="UniProtKB-KW"/>
</dbReference>
<feature type="binding site" evidence="3">
    <location>
        <position position="50"/>
    </location>
    <ligand>
        <name>a divalent metal cation</name>
        <dbReference type="ChEBI" id="CHEBI:60240"/>
    </ligand>
</feature>
<dbReference type="Proteomes" id="UP000625316">
    <property type="component" value="Unassembled WGS sequence"/>
</dbReference>
<accession>A0A928VL65</accession>
<evidence type="ECO:0000256" key="3">
    <source>
        <dbReference type="PIRSR" id="PIRSR607837-1"/>
    </source>
</evidence>
<evidence type="ECO:0000256" key="1">
    <source>
        <dbReference type="ARBA" id="ARBA00008635"/>
    </source>
</evidence>
<dbReference type="EMBL" id="JADEXQ010000020">
    <property type="protein sequence ID" value="MBE9029667.1"/>
    <property type="molecule type" value="Genomic_DNA"/>
</dbReference>
<dbReference type="Gene3D" id="1.20.120.450">
    <property type="entry name" value="dinb family like domain"/>
    <property type="match status" value="1"/>
</dbReference>